<dbReference type="RefSeq" id="WP_376814004.1">
    <property type="nucleotide sequence ID" value="NZ_JBHSDY010000010.1"/>
</dbReference>
<evidence type="ECO:0000313" key="1">
    <source>
        <dbReference type="EMBL" id="MFC4299473.1"/>
    </source>
</evidence>
<comment type="caution">
    <text evidence="1">The sequence shown here is derived from an EMBL/GenBank/DDBJ whole genome shotgun (WGS) entry which is preliminary data.</text>
</comment>
<accession>A0ABV8S1L7</accession>
<evidence type="ECO:0008006" key="3">
    <source>
        <dbReference type="Google" id="ProtNLM"/>
    </source>
</evidence>
<gene>
    <name evidence="1" type="ORF">ACFO0J_15625</name>
</gene>
<proteinExistence type="predicted"/>
<keyword evidence="2" id="KW-1185">Reference proteome</keyword>
<dbReference type="EMBL" id="JBHSDY010000010">
    <property type="protein sequence ID" value="MFC4299473.1"/>
    <property type="molecule type" value="Genomic_DNA"/>
</dbReference>
<protein>
    <recommendedName>
        <fullName evidence="3">Restriction endonuclease</fullName>
    </recommendedName>
</protein>
<sequence>MSYYTGNDVYRRLDAAGDPGFVWVSGNAWILIYGDAYAHAKVVAFVRARSIGNENTGALQRTRHGWALAKELAQRVGLPFFDICYEDQAEEIDSVELNGHLLSLEKLKNDFESAGLQVKNGTVGKAINSRESSAYHHWQRQSLGSITVSDIDLFRLDDHRSTPIEIIELKRSYFQIQDWKPYPQDFPNFNLIVDVARRADIQFTIAYNYHVKRPAYIDDASSMSLFEYPSPAGNARHSGIFTFDQFVAGDYLQGKGQR</sequence>
<name>A0ABV8S1L7_9BURK</name>
<reference evidence="2" key="1">
    <citation type="journal article" date="2019" name="Int. J. Syst. Evol. Microbiol.">
        <title>The Global Catalogue of Microorganisms (GCM) 10K type strain sequencing project: providing services to taxonomists for standard genome sequencing and annotation.</title>
        <authorList>
            <consortium name="The Broad Institute Genomics Platform"/>
            <consortium name="The Broad Institute Genome Sequencing Center for Infectious Disease"/>
            <person name="Wu L."/>
            <person name="Ma J."/>
        </authorList>
    </citation>
    <scope>NUCLEOTIDE SEQUENCE [LARGE SCALE GENOMIC DNA]</scope>
    <source>
        <strain evidence="2">CGMCC 1.19029</strain>
    </source>
</reference>
<organism evidence="1 2">
    <name type="scientific">Castellaniella hirudinis</name>
    <dbReference type="NCBI Taxonomy" id="1144617"/>
    <lineage>
        <taxon>Bacteria</taxon>
        <taxon>Pseudomonadati</taxon>
        <taxon>Pseudomonadota</taxon>
        <taxon>Betaproteobacteria</taxon>
        <taxon>Burkholderiales</taxon>
        <taxon>Alcaligenaceae</taxon>
        <taxon>Castellaniella</taxon>
    </lineage>
</organism>
<dbReference type="Proteomes" id="UP001595756">
    <property type="component" value="Unassembled WGS sequence"/>
</dbReference>
<evidence type="ECO:0000313" key="2">
    <source>
        <dbReference type="Proteomes" id="UP001595756"/>
    </source>
</evidence>